<dbReference type="RefSeq" id="WP_255910378.1">
    <property type="nucleotide sequence ID" value="NZ_JANFQO010000001.1"/>
</dbReference>
<keyword evidence="1" id="KW-1133">Transmembrane helix</keyword>
<organism evidence="2 3">
    <name type="scientific">Tahibacter harae</name>
    <dbReference type="NCBI Taxonomy" id="2963937"/>
    <lineage>
        <taxon>Bacteria</taxon>
        <taxon>Pseudomonadati</taxon>
        <taxon>Pseudomonadota</taxon>
        <taxon>Gammaproteobacteria</taxon>
        <taxon>Lysobacterales</taxon>
        <taxon>Rhodanobacteraceae</taxon>
        <taxon>Tahibacter</taxon>
    </lineage>
</organism>
<protein>
    <submittedName>
        <fullName evidence="2">Uncharacterized protein</fullName>
    </submittedName>
</protein>
<dbReference type="Proteomes" id="UP001165498">
    <property type="component" value="Unassembled WGS sequence"/>
</dbReference>
<gene>
    <name evidence="2" type="ORF">NM961_01165</name>
</gene>
<evidence type="ECO:0000256" key="1">
    <source>
        <dbReference type="SAM" id="Phobius"/>
    </source>
</evidence>
<feature type="transmembrane region" description="Helical" evidence="1">
    <location>
        <begin position="32"/>
        <end position="56"/>
    </location>
</feature>
<keyword evidence="3" id="KW-1185">Reference proteome</keyword>
<feature type="transmembrane region" description="Helical" evidence="1">
    <location>
        <begin position="68"/>
        <end position="87"/>
    </location>
</feature>
<proteinExistence type="predicted"/>
<evidence type="ECO:0000313" key="2">
    <source>
        <dbReference type="EMBL" id="MCQ4163308.1"/>
    </source>
</evidence>
<keyword evidence="1" id="KW-0812">Transmembrane</keyword>
<keyword evidence="1" id="KW-0472">Membrane</keyword>
<feature type="transmembrane region" description="Helical" evidence="1">
    <location>
        <begin position="223"/>
        <end position="248"/>
    </location>
</feature>
<sequence length="249" mass="26646">MNADPLRSQAAALLGGAGNAALTIARHVPTRVLLWALLGLGAGLLADGLCLLLGWLTLPGGAADLLRGPRLAVFVLVPLAGLFLFGLHGMNRGVARAALALEAQWGLVRQVVDRVIDLLQQQLGTRLANLPLATLEEKLKQAIRSYLGSEETDRGRGLFAWVLRKARRLVTEKVETWLLRAFRAEQGAQGGGGIDLEKVRISAVEQLGAHLQELVAGPLNGQLALLLLLFFGLGTGWYHLGLGLLALFR</sequence>
<evidence type="ECO:0000313" key="3">
    <source>
        <dbReference type="Proteomes" id="UP001165498"/>
    </source>
</evidence>
<accession>A0ABT1QN39</accession>
<reference evidence="2" key="1">
    <citation type="submission" date="2022-07" db="EMBL/GenBank/DDBJ databases">
        <title>Tahibacter sp., a new gammaproteobacterium isolated from the silt sample collected at pig farm.</title>
        <authorList>
            <person name="Chen H."/>
        </authorList>
    </citation>
    <scope>NUCLEOTIDE SEQUENCE</scope>
    <source>
        <strain evidence="2">P2K</strain>
    </source>
</reference>
<dbReference type="EMBL" id="JANFQO010000001">
    <property type="protein sequence ID" value="MCQ4163308.1"/>
    <property type="molecule type" value="Genomic_DNA"/>
</dbReference>
<comment type="caution">
    <text evidence="2">The sequence shown here is derived from an EMBL/GenBank/DDBJ whole genome shotgun (WGS) entry which is preliminary data.</text>
</comment>
<name>A0ABT1QN39_9GAMM</name>